<organism evidence="2 3">
    <name type="scientific">Viridibacterium curvum</name>
    <dbReference type="NCBI Taxonomy" id="1101404"/>
    <lineage>
        <taxon>Bacteria</taxon>
        <taxon>Pseudomonadati</taxon>
        <taxon>Pseudomonadota</taxon>
        <taxon>Betaproteobacteria</taxon>
        <taxon>Rhodocyclales</taxon>
        <taxon>Rhodocyclaceae</taxon>
        <taxon>Viridibacterium</taxon>
    </lineage>
</organism>
<evidence type="ECO:0000313" key="2">
    <source>
        <dbReference type="EMBL" id="GAA5164129.1"/>
    </source>
</evidence>
<evidence type="ECO:0000313" key="3">
    <source>
        <dbReference type="Proteomes" id="UP001500547"/>
    </source>
</evidence>
<comment type="caution">
    <text evidence="2">The sequence shown here is derived from an EMBL/GenBank/DDBJ whole genome shotgun (WGS) entry which is preliminary data.</text>
</comment>
<dbReference type="PANTHER" id="PTHR36966">
    <property type="entry name" value="REP-ASSOCIATED TYROSINE TRANSPOSASE"/>
    <property type="match status" value="1"/>
</dbReference>
<dbReference type="SMART" id="SM01321">
    <property type="entry name" value="Y1_Tnp"/>
    <property type="match status" value="1"/>
</dbReference>
<dbReference type="SUPFAM" id="SSF143422">
    <property type="entry name" value="Transposase IS200-like"/>
    <property type="match status" value="1"/>
</dbReference>
<evidence type="ECO:0000259" key="1">
    <source>
        <dbReference type="SMART" id="SM01321"/>
    </source>
</evidence>
<dbReference type="NCBIfam" id="NF047646">
    <property type="entry name" value="REP_Tyr_transpos"/>
    <property type="match status" value="1"/>
</dbReference>
<protein>
    <submittedName>
        <fullName evidence="2">Transposase</fullName>
    </submittedName>
</protein>
<dbReference type="InterPro" id="IPR036515">
    <property type="entry name" value="Transposase_17_sf"/>
</dbReference>
<dbReference type="Proteomes" id="UP001500547">
    <property type="component" value="Unassembled WGS sequence"/>
</dbReference>
<proteinExistence type="predicted"/>
<sequence>MSHYRRASVAGGSFFFTVVTYRRRPWLIEDAARTALRDAIERTREKHPFTIDAWVLMPDHLHCIWTLPANDADFSTRWALIKRRVSFTLGQSLHLEAWMSPSKEKHGESTLWQRRFFEHTIRDDADFERCANYIHHNPVKHGLVERVEDWQWSSFHRYVQQGTYAKDWTGDSSESMQGDDM</sequence>
<dbReference type="EMBL" id="BAABLD010000008">
    <property type="protein sequence ID" value="GAA5164129.1"/>
    <property type="molecule type" value="Genomic_DNA"/>
</dbReference>
<dbReference type="RefSeq" id="WP_345532523.1">
    <property type="nucleotide sequence ID" value="NZ_BAABLD010000008.1"/>
</dbReference>
<dbReference type="Pfam" id="PF01797">
    <property type="entry name" value="Y1_Tnp"/>
    <property type="match status" value="1"/>
</dbReference>
<accession>A0ABP9QM18</accession>
<dbReference type="Gene3D" id="3.30.70.1290">
    <property type="entry name" value="Transposase IS200-like"/>
    <property type="match status" value="1"/>
</dbReference>
<dbReference type="InterPro" id="IPR052715">
    <property type="entry name" value="RAYT_transposase"/>
</dbReference>
<dbReference type="PANTHER" id="PTHR36966:SF1">
    <property type="entry name" value="REP-ASSOCIATED TYROSINE TRANSPOSASE"/>
    <property type="match status" value="1"/>
</dbReference>
<name>A0ABP9QM18_9RHOO</name>
<reference evidence="3" key="1">
    <citation type="journal article" date="2019" name="Int. J. Syst. Evol. Microbiol.">
        <title>The Global Catalogue of Microorganisms (GCM) 10K type strain sequencing project: providing services to taxonomists for standard genome sequencing and annotation.</title>
        <authorList>
            <consortium name="The Broad Institute Genomics Platform"/>
            <consortium name="The Broad Institute Genome Sequencing Center for Infectious Disease"/>
            <person name="Wu L."/>
            <person name="Ma J."/>
        </authorList>
    </citation>
    <scope>NUCLEOTIDE SEQUENCE [LARGE SCALE GENOMIC DNA]</scope>
    <source>
        <strain evidence="3">JCM 18715</strain>
    </source>
</reference>
<keyword evidence="3" id="KW-1185">Reference proteome</keyword>
<feature type="domain" description="Transposase IS200-like" evidence="1">
    <location>
        <begin position="9"/>
        <end position="137"/>
    </location>
</feature>
<dbReference type="InterPro" id="IPR002686">
    <property type="entry name" value="Transposase_17"/>
</dbReference>
<gene>
    <name evidence="2" type="ORF">GCM10025770_17450</name>
</gene>